<dbReference type="AlphaFoldDB" id="A0A090AHD0"/>
<dbReference type="KEGG" id="tig:THII_2372"/>
<keyword evidence="2" id="KW-1185">Reference proteome</keyword>
<dbReference type="HOGENOM" id="CLU_1219241_0_0_6"/>
<gene>
    <name evidence="1" type="ORF">THII_2372</name>
</gene>
<dbReference type="SUPFAM" id="SSF56935">
    <property type="entry name" value="Porins"/>
    <property type="match status" value="1"/>
</dbReference>
<evidence type="ECO:0000313" key="1">
    <source>
        <dbReference type="EMBL" id="BAP56669.1"/>
    </source>
</evidence>
<proteinExistence type="predicted"/>
<evidence type="ECO:0000313" key="2">
    <source>
        <dbReference type="Proteomes" id="UP000031623"/>
    </source>
</evidence>
<organism evidence="1 2">
    <name type="scientific">Thioploca ingrica</name>
    <dbReference type="NCBI Taxonomy" id="40754"/>
    <lineage>
        <taxon>Bacteria</taxon>
        <taxon>Pseudomonadati</taxon>
        <taxon>Pseudomonadota</taxon>
        <taxon>Gammaproteobacteria</taxon>
        <taxon>Thiotrichales</taxon>
        <taxon>Thiotrichaceae</taxon>
        <taxon>Thioploca</taxon>
    </lineage>
</organism>
<reference evidence="1 2" key="1">
    <citation type="journal article" date="2014" name="ISME J.">
        <title>Ecophysiology of Thioploca ingrica as revealed by the complete genome sequence supplemented with proteomic evidence.</title>
        <authorList>
            <person name="Kojima H."/>
            <person name="Ogura Y."/>
            <person name="Yamamoto N."/>
            <person name="Togashi T."/>
            <person name="Mori H."/>
            <person name="Watanabe T."/>
            <person name="Nemoto F."/>
            <person name="Kurokawa K."/>
            <person name="Hayashi T."/>
            <person name="Fukui M."/>
        </authorList>
    </citation>
    <scope>NUCLEOTIDE SEQUENCE [LARGE SCALE GENOMIC DNA]</scope>
</reference>
<dbReference type="EMBL" id="AP014633">
    <property type="protein sequence ID" value="BAP56669.1"/>
    <property type="molecule type" value="Genomic_DNA"/>
</dbReference>
<sequence length="227" mass="25244">MNILFISTSFAQQFLVIPNVFFSNRNFEYSVPNGNVSGRISSLGGGITGIYQHFYIDLSGERNLSTNEESIIDGLYNTIKFERTDFAASVGYAVNESISTFLGYKYGKSTLTELFPSPFVGAKTSLEGNGWFVGAGGGWPVKNWGTFSFSAAYVKMIADYNSFASASTEGEASGTSLGIKWKAPLGNHVYYDLSLLRHDYYYEDFDKIDFDISEQILSFRLGLSYHF</sequence>
<dbReference type="Proteomes" id="UP000031623">
    <property type="component" value="Chromosome"/>
</dbReference>
<accession>A0A090AHD0</accession>
<name>A0A090AHD0_9GAMM</name>
<evidence type="ECO:0008006" key="3">
    <source>
        <dbReference type="Google" id="ProtNLM"/>
    </source>
</evidence>
<protein>
    <recommendedName>
        <fullName evidence="3">Outer membrane protein beta-barrel domain-containing protein</fullName>
    </recommendedName>
</protein>